<evidence type="ECO:0000256" key="1">
    <source>
        <dbReference type="ARBA" id="ARBA00022553"/>
    </source>
</evidence>
<evidence type="ECO:0000256" key="3">
    <source>
        <dbReference type="ARBA" id="ARBA00022741"/>
    </source>
</evidence>
<protein>
    <recommendedName>
        <fullName evidence="8">Histidine kinase domain-containing protein</fullName>
    </recommendedName>
</protein>
<keyword evidence="5" id="KW-0067">ATP-binding</keyword>
<dbReference type="SUPFAM" id="SSF47384">
    <property type="entry name" value="Homodimeric domain of signal transducing histidine kinase"/>
    <property type="match status" value="1"/>
</dbReference>
<dbReference type="PANTHER" id="PTHR43065:SF10">
    <property type="entry name" value="PEROXIDE STRESS-ACTIVATED HISTIDINE KINASE MAK3"/>
    <property type="match status" value="1"/>
</dbReference>
<comment type="caution">
    <text evidence="9">The sequence shown here is derived from an EMBL/GenBank/DDBJ whole genome shotgun (WGS) entry which is preliminary data.</text>
</comment>
<accession>X1SF67</accession>
<evidence type="ECO:0000313" key="9">
    <source>
        <dbReference type="EMBL" id="GAI77796.1"/>
    </source>
</evidence>
<dbReference type="Pfam" id="PF02518">
    <property type="entry name" value="HATPase_c"/>
    <property type="match status" value="1"/>
</dbReference>
<dbReference type="InterPro" id="IPR036097">
    <property type="entry name" value="HisK_dim/P_sf"/>
</dbReference>
<dbReference type="CDD" id="cd00075">
    <property type="entry name" value="HATPase"/>
    <property type="match status" value="1"/>
</dbReference>
<gene>
    <name evidence="9" type="ORF">S12H4_16349</name>
</gene>
<keyword evidence="4" id="KW-0418">Kinase</keyword>
<name>X1SF67_9ZZZZ</name>
<feature type="coiled-coil region" evidence="7">
    <location>
        <begin position="1"/>
        <end position="28"/>
    </location>
</feature>
<dbReference type="InterPro" id="IPR005467">
    <property type="entry name" value="His_kinase_dom"/>
</dbReference>
<dbReference type="PANTHER" id="PTHR43065">
    <property type="entry name" value="SENSOR HISTIDINE KINASE"/>
    <property type="match status" value="1"/>
</dbReference>
<organism evidence="9">
    <name type="scientific">marine sediment metagenome</name>
    <dbReference type="NCBI Taxonomy" id="412755"/>
    <lineage>
        <taxon>unclassified sequences</taxon>
        <taxon>metagenomes</taxon>
        <taxon>ecological metagenomes</taxon>
    </lineage>
</organism>
<evidence type="ECO:0000256" key="2">
    <source>
        <dbReference type="ARBA" id="ARBA00022679"/>
    </source>
</evidence>
<dbReference type="SMART" id="SM00388">
    <property type="entry name" value="HisKA"/>
    <property type="match status" value="1"/>
</dbReference>
<feature type="domain" description="Histidine kinase" evidence="8">
    <location>
        <begin position="44"/>
        <end position="257"/>
    </location>
</feature>
<dbReference type="InterPro" id="IPR003594">
    <property type="entry name" value="HATPase_dom"/>
</dbReference>
<dbReference type="InterPro" id="IPR003661">
    <property type="entry name" value="HisK_dim/P_dom"/>
</dbReference>
<sequence length="257" mass="28509">MESILEKRQSLQKRLSDQSRQIVQLRSQTSQIQALANIGMASAMIAHEINNILTPLSNYAQLSLNNPDDKELAEKTIRKTAANATRAAKILESMLAMANGKQQEKKPRKLTALVDEIFTCLARDFSKDKIKVHFRIPQELTILAEEICLQQVIMNLILNAREAMLGRGGSLTISARELSDSVEIEVADSGCGIVNRDIETIFEPFYTTKKQKKGSQRSGAGLGLAFCKKVIEAHKGEISVESKKDVGTKFKIILPKN</sequence>
<evidence type="ECO:0000256" key="5">
    <source>
        <dbReference type="ARBA" id="ARBA00022840"/>
    </source>
</evidence>
<dbReference type="SUPFAM" id="SSF55874">
    <property type="entry name" value="ATPase domain of HSP90 chaperone/DNA topoisomerase II/histidine kinase"/>
    <property type="match status" value="1"/>
</dbReference>
<keyword evidence="2" id="KW-0808">Transferase</keyword>
<dbReference type="GO" id="GO:0000155">
    <property type="term" value="F:phosphorelay sensor kinase activity"/>
    <property type="evidence" value="ECO:0007669"/>
    <property type="project" value="InterPro"/>
</dbReference>
<dbReference type="PROSITE" id="PS50109">
    <property type="entry name" value="HIS_KIN"/>
    <property type="match status" value="1"/>
</dbReference>
<dbReference type="CDD" id="cd00082">
    <property type="entry name" value="HisKA"/>
    <property type="match status" value="1"/>
</dbReference>
<keyword evidence="3" id="KW-0547">Nucleotide-binding</keyword>
<keyword evidence="6" id="KW-0902">Two-component regulatory system</keyword>
<keyword evidence="1" id="KW-0597">Phosphoprotein</keyword>
<dbReference type="PRINTS" id="PR00344">
    <property type="entry name" value="BCTRLSENSOR"/>
</dbReference>
<dbReference type="EMBL" id="BARW01007905">
    <property type="protein sequence ID" value="GAI77796.1"/>
    <property type="molecule type" value="Genomic_DNA"/>
</dbReference>
<dbReference type="SMART" id="SM00387">
    <property type="entry name" value="HATPase_c"/>
    <property type="match status" value="1"/>
</dbReference>
<evidence type="ECO:0000256" key="7">
    <source>
        <dbReference type="SAM" id="Coils"/>
    </source>
</evidence>
<dbReference type="AlphaFoldDB" id="X1SF67"/>
<evidence type="ECO:0000256" key="4">
    <source>
        <dbReference type="ARBA" id="ARBA00022777"/>
    </source>
</evidence>
<dbReference type="InterPro" id="IPR036890">
    <property type="entry name" value="HATPase_C_sf"/>
</dbReference>
<dbReference type="Gene3D" id="3.30.565.10">
    <property type="entry name" value="Histidine kinase-like ATPase, C-terminal domain"/>
    <property type="match status" value="1"/>
</dbReference>
<dbReference type="Gene3D" id="1.10.287.130">
    <property type="match status" value="1"/>
</dbReference>
<evidence type="ECO:0000259" key="8">
    <source>
        <dbReference type="PROSITE" id="PS50109"/>
    </source>
</evidence>
<dbReference type="InterPro" id="IPR004358">
    <property type="entry name" value="Sig_transdc_His_kin-like_C"/>
</dbReference>
<dbReference type="GO" id="GO:0005524">
    <property type="term" value="F:ATP binding"/>
    <property type="evidence" value="ECO:0007669"/>
    <property type="project" value="UniProtKB-KW"/>
</dbReference>
<evidence type="ECO:0000256" key="6">
    <source>
        <dbReference type="ARBA" id="ARBA00023012"/>
    </source>
</evidence>
<reference evidence="9" key="1">
    <citation type="journal article" date="2014" name="Front. Microbiol.">
        <title>High frequency of phylogenetically diverse reductive dehalogenase-homologous genes in deep subseafloor sedimentary metagenomes.</title>
        <authorList>
            <person name="Kawai M."/>
            <person name="Futagami T."/>
            <person name="Toyoda A."/>
            <person name="Takaki Y."/>
            <person name="Nishi S."/>
            <person name="Hori S."/>
            <person name="Arai W."/>
            <person name="Tsubouchi T."/>
            <person name="Morono Y."/>
            <person name="Uchiyama I."/>
            <person name="Ito T."/>
            <person name="Fujiyama A."/>
            <person name="Inagaki F."/>
            <person name="Takami H."/>
        </authorList>
    </citation>
    <scope>NUCLEOTIDE SEQUENCE</scope>
    <source>
        <strain evidence="9">Expedition CK06-06</strain>
    </source>
</reference>
<keyword evidence="7" id="KW-0175">Coiled coil</keyword>
<dbReference type="Pfam" id="PF00512">
    <property type="entry name" value="HisKA"/>
    <property type="match status" value="1"/>
</dbReference>
<proteinExistence type="predicted"/>